<dbReference type="EMBL" id="GBRH01215056">
    <property type="protein sequence ID" value="JAD82839.1"/>
    <property type="molecule type" value="Transcribed_RNA"/>
</dbReference>
<dbReference type="AlphaFoldDB" id="A0A0A9D2K9"/>
<dbReference type="PANTHER" id="PTHR33186:SF15">
    <property type="entry name" value="OS06G0249850 PROTEIN"/>
    <property type="match status" value="1"/>
</dbReference>
<reference evidence="1" key="1">
    <citation type="submission" date="2014-09" db="EMBL/GenBank/DDBJ databases">
        <authorList>
            <person name="Magalhaes I.L.F."/>
            <person name="Oliveira U."/>
            <person name="Santos F.R."/>
            <person name="Vidigal T.H.D.A."/>
            <person name="Brescovit A.D."/>
            <person name="Santos A.J."/>
        </authorList>
    </citation>
    <scope>NUCLEOTIDE SEQUENCE</scope>
    <source>
        <tissue evidence="1">Shoot tissue taken approximately 20 cm above the soil surface</tissue>
    </source>
</reference>
<organism evidence="1">
    <name type="scientific">Arundo donax</name>
    <name type="common">Giant reed</name>
    <name type="synonym">Donax arundinaceus</name>
    <dbReference type="NCBI Taxonomy" id="35708"/>
    <lineage>
        <taxon>Eukaryota</taxon>
        <taxon>Viridiplantae</taxon>
        <taxon>Streptophyta</taxon>
        <taxon>Embryophyta</taxon>
        <taxon>Tracheophyta</taxon>
        <taxon>Spermatophyta</taxon>
        <taxon>Magnoliopsida</taxon>
        <taxon>Liliopsida</taxon>
        <taxon>Poales</taxon>
        <taxon>Poaceae</taxon>
        <taxon>PACMAD clade</taxon>
        <taxon>Arundinoideae</taxon>
        <taxon>Arundineae</taxon>
        <taxon>Arundo</taxon>
    </lineage>
</organism>
<accession>A0A0A9D2K9</accession>
<dbReference type="PANTHER" id="PTHR33186">
    <property type="entry name" value="OS10G0136150 PROTEIN-RELATED"/>
    <property type="match status" value="1"/>
</dbReference>
<name>A0A0A9D2K9_ARUDO</name>
<protein>
    <submittedName>
        <fullName evidence="1">Uncharacterized protein</fullName>
    </submittedName>
</protein>
<sequence length="123" mass="13635">MYEDTCIIMADEDGGLGFAGIEGKSLHVWSWLAGDDNKEGWVLSRVIELETLLPIRNPSVWPEVIGFAEGTDTIFLASDAAVFTLKLKSEKMRKVGESGAYYVVVRYMSFCTLDLAKGRLLLP</sequence>
<reference evidence="1" key="2">
    <citation type="journal article" date="2015" name="Data Brief">
        <title>Shoot transcriptome of the giant reed, Arundo donax.</title>
        <authorList>
            <person name="Barrero R.A."/>
            <person name="Guerrero F.D."/>
            <person name="Moolhuijzen P."/>
            <person name="Goolsby J.A."/>
            <person name="Tidwell J."/>
            <person name="Bellgard S.E."/>
            <person name="Bellgard M.I."/>
        </authorList>
    </citation>
    <scope>NUCLEOTIDE SEQUENCE</scope>
    <source>
        <tissue evidence="1">Shoot tissue taken approximately 20 cm above the soil surface</tissue>
    </source>
</reference>
<evidence type="ECO:0000313" key="1">
    <source>
        <dbReference type="EMBL" id="JAD82839.1"/>
    </source>
</evidence>
<proteinExistence type="predicted"/>